<dbReference type="GeneID" id="37022206"/>
<dbReference type="OrthoDB" id="3360074at2759"/>
<feature type="signal peptide" evidence="2">
    <location>
        <begin position="1"/>
        <end position="19"/>
    </location>
</feature>
<keyword evidence="4" id="KW-1185">Reference proteome</keyword>
<organism evidence="3 4">
    <name type="scientific">Meira miltonrushii</name>
    <dbReference type="NCBI Taxonomy" id="1280837"/>
    <lineage>
        <taxon>Eukaryota</taxon>
        <taxon>Fungi</taxon>
        <taxon>Dikarya</taxon>
        <taxon>Basidiomycota</taxon>
        <taxon>Ustilaginomycotina</taxon>
        <taxon>Exobasidiomycetes</taxon>
        <taxon>Exobasidiales</taxon>
        <taxon>Brachybasidiaceae</taxon>
        <taxon>Meira</taxon>
    </lineage>
</organism>
<name>A0A316VKS2_9BASI</name>
<dbReference type="InParanoid" id="A0A316VKS2"/>
<feature type="chain" id="PRO_5016407140" evidence="2">
    <location>
        <begin position="20"/>
        <end position="179"/>
    </location>
</feature>
<keyword evidence="2" id="KW-0732">Signal</keyword>
<dbReference type="EMBL" id="KZ819603">
    <property type="protein sequence ID" value="PWN36125.1"/>
    <property type="molecule type" value="Genomic_DNA"/>
</dbReference>
<gene>
    <name evidence="3" type="ORF">FA14DRAFT_172701</name>
</gene>
<reference evidence="3 4" key="1">
    <citation type="journal article" date="2018" name="Mol. Biol. Evol.">
        <title>Broad Genomic Sampling Reveals a Smut Pathogenic Ancestry of the Fungal Clade Ustilaginomycotina.</title>
        <authorList>
            <person name="Kijpornyongpan T."/>
            <person name="Mondo S.J."/>
            <person name="Barry K."/>
            <person name="Sandor L."/>
            <person name="Lee J."/>
            <person name="Lipzen A."/>
            <person name="Pangilinan J."/>
            <person name="LaButti K."/>
            <person name="Hainaut M."/>
            <person name="Henrissat B."/>
            <person name="Grigoriev I.V."/>
            <person name="Spatafora J.W."/>
            <person name="Aime M.C."/>
        </authorList>
    </citation>
    <scope>NUCLEOTIDE SEQUENCE [LARGE SCALE GENOMIC DNA]</scope>
    <source>
        <strain evidence="3 4">MCA 3882</strain>
    </source>
</reference>
<proteinExistence type="predicted"/>
<dbReference type="RefSeq" id="XP_025356427.1">
    <property type="nucleotide sequence ID" value="XM_025500425.1"/>
</dbReference>
<evidence type="ECO:0000313" key="3">
    <source>
        <dbReference type="EMBL" id="PWN36125.1"/>
    </source>
</evidence>
<feature type="region of interest" description="Disordered" evidence="1">
    <location>
        <begin position="24"/>
        <end position="63"/>
    </location>
</feature>
<feature type="compositionally biased region" description="Polar residues" evidence="1">
    <location>
        <begin position="54"/>
        <end position="63"/>
    </location>
</feature>
<dbReference type="Proteomes" id="UP000245771">
    <property type="component" value="Unassembled WGS sequence"/>
</dbReference>
<dbReference type="AlphaFoldDB" id="A0A316VKS2"/>
<evidence type="ECO:0000256" key="2">
    <source>
        <dbReference type="SAM" id="SignalP"/>
    </source>
</evidence>
<feature type="compositionally biased region" description="Low complexity" evidence="1">
    <location>
        <begin position="24"/>
        <end position="53"/>
    </location>
</feature>
<accession>A0A316VKS2</accession>
<evidence type="ECO:0000256" key="1">
    <source>
        <dbReference type="SAM" id="MobiDB-lite"/>
    </source>
</evidence>
<sequence length="179" mass="17941">MKFAFSSALLLATLTAVLAQDSSSAAPSSSSSAAPASSSMMSSQSSSGGDAQATSRPTCTLVSGNPKNQPFGCIEGASTVTPPYNSESLQSFLIGGYNPGVEGHFVSSVASNFANSVTKLYPTLTESYGAIVTQYVNALEQSISDYKPDSAPANLNVPSKLGAAALVAAAVVAGGAFVL</sequence>
<evidence type="ECO:0000313" key="4">
    <source>
        <dbReference type="Proteomes" id="UP000245771"/>
    </source>
</evidence>
<protein>
    <submittedName>
        <fullName evidence="3">Uncharacterized protein</fullName>
    </submittedName>
</protein>